<evidence type="ECO:0000313" key="9">
    <source>
        <dbReference type="Proteomes" id="UP000030854"/>
    </source>
</evidence>
<sequence>MKVIPNIILLIVFPLGALTIKNKFQESSLPSYDYDSLTPLIKVRQIPSTIVTRGASGGQGSNRSIPLRREVRELEKDEDAWTLYILGMDLIQHIDQSERSSWYNLAGIHGRPFKPFDGVEGNSESGYCTHISVLFPTWHRPYLALYEQILSEMIKDIAQKYPEGGIRDRYVAAAANFRIPYWDWAANRFDGESVLPKIFSESSGISVDGPVGRQIIANPLFSYQFLPLDPEQLPNSPFNQFTGTMRYPDNNNSLAVSHNNIATQALESNAASVRSRIYTILTNYHSYLAFSNGGYRAEAPPSEQDSLEAIHDQVHALVGGGGHMSFIDYAGFDPVFFMHHAMVDRCFAMWQILNPDSYVTPRIAVTSTFTLPVGQVQDTNTPLTPFFKDESRNFWSSSDVRDIRKLSYDYAETSDANGISREQDVIVAINRLYGPTPGIRRKKKREIDAQSISASGKYREWLANIQMPKSAQNAPYSVYIFLGPFNDDPKYWSTDPNLAGVHTMFQSSMSMERSNDDNSPMVTAAIPLTNALIEKIKTGDLASLSVEDITQWLEANLSYRILGLDGTEICEEDLPDFKITIASADVKLPEHNSEMPIWGEMLEHS</sequence>
<dbReference type="SUPFAM" id="SSF48056">
    <property type="entry name" value="Di-copper centre-containing domain"/>
    <property type="match status" value="1"/>
</dbReference>
<evidence type="ECO:0000259" key="7">
    <source>
        <dbReference type="PROSITE" id="PS00498"/>
    </source>
</evidence>
<dbReference type="PROSITE" id="PS00498">
    <property type="entry name" value="TYROSINASE_2"/>
    <property type="match status" value="1"/>
</dbReference>
<comment type="caution">
    <text evidence="8">The sequence shown here is derived from an EMBL/GenBank/DDBJ whole genome shotgun (WGS) entry which is preliminary data.</text>
</comment>
<keyword evidence="3" id="KW-0560">Oxidoreductase</keyword>
<dbReference type="Gene3D" id="1.10.1280.10">
    <property type="entry name" value="Di-copper center containing domain from catechol oxidase"/>
    <property type="match status" value="1"/>
</dbReference>
<gene>
    <name evidence="8" type="ORF">EV44_g0231</name>
</gene>
<dbReference type="Proteomes" id="UP000030854">
    <property type="component" value="Unassembled WGS sequence"/>
</dbReference>
<dbReference type="GO" id="GO:0046872">
    <property type="term" value="F:metal ion binding"/>
    <property type="evidence" value="ECO:0007669"/>
    <property type="project" value="UniProtKB-KW"/>
</dbReference>
<evidence type="ECO:0000256" key="5">
    <source>
        <dbReference type="SAM" id="SignalP"/>
    </source>
</evidence>
<protein>
    <submittedName>
        <fullName evidence="8">Putative tyrosinase superfamily protein</fullName>
    </submittedName>
</protein>
<organism evidence="8 9">
    <name type="scientific">Uncinula necator</name>
    <name type="common">Grape powdery mildew</name>
    <dbReference type="NCBI Taxonomy" id="52586"/>
    <lineage>
        <taxon>Eukaryota</taxon>
        <taxon>Fungi</taxon>
        <taxon>Dikarya</taxon>
        <taxon>Ascomycota</taxon>
        <taxon>Pezizomycotina</taxon>
        <taxon>Leotiomycetes</taxon>
        <taxon>Erysiphales</taxon>
        <taxon>Erysiphaceae</taxon>
        <taxon>Erysiphe</taxon>
    </lineage>
</organism>
<keyword evidence="5" id="KW-0732">Signal</keyword>
<dbReference type="PRINTS" id="PR00092">
    <property type="entry name" value="TYROSINASE"/>
</dbReference>
<dbReference type="PANTHER" id="PTHR11474:SF32">
    <property type="entry name" value="TYROSINASE"/>
    <property type="match status" value="1"/>
</dbReference>
<dbReference type="OMA" id="NGYCTHV"/>
<dbReference type="PROSITE" id="PS00497">
    <property type="entry name" value="TYROSINASE_1"/>
    <property type="match status" value="1"/>
</dbReference>
<evidence type="ECO:0000313" key="8">
    <source>
        <dbReference type="EMBL" id="KHJ34821.1"/>
    </source>
</evidence>
<evidence type="ECO:0000256" key="1">
    <source>
        <dbReference type="ARBA" id="ARBA00001973"/>
    </source>
</evidence>
<proteinExistence type="predicted"/>
<comment type="cofactor">
    <cofactor evidence="1">
        <name>Cu(2+)</name>
        <dbReference type="ChEBI" id="CHEBI:29036"/>
    </cofactor>
</comment>
<dbReference type="HOGENOM" id="CLU_013691_3_0_1"/>
<evidence type="ECO:0000256" key="3">
    <source>
        <dbReference type="ARBA" id="ARBA00023002"/>
    </source>
</evidence>
<evidence type="ECO:0000256" key="2">
    <source>
        <dbReference type="ARBA" id="ARBA00022723"/>
    </source>
</evidence>
<keyword evidence="2" id="KW-0479">Metal-binding</keyword>
<reference evidence="8 9" key="1">
    <citation type="journal article" date="2014" name="BMC Genomics">
        <title>Adaptive genomic structural variation in the grape powdery mildew pathogen, Erysiphe necator.</title>
        <authorList>
            <person name="Jones L."/>
            <person name="Riaz S."/>
            <person name="Morales-Cruz A."/>
            <person name="Amrine K.C."/>
            <person name="McGuire B."/>
            <person name="Gubler W.D."/>
            <person name="Walker M.A."/>
            <person name="Cantu D."/>
        </authorList>
    </citation>
    <scope>NUCLEOTIDE SEQUENCE [LARGE SCALE GENOMIC DNA]</scope>
    <source>
        <strain evidence="9">c</strain>
    </source>
</reference>
<keyword evidence="4" id="KW-0503">Monooxygenase</keyword>
<dbReference type="InterPro" id="IPR050316">
    <property type="entry name" value="Tyrosinase/Hemocyanin"/>
</dbReference>
<accession>A0A0B1PD39</accession>
<dbReference type="AlphaFoldDB" id="A0A0B1PD39"/>
<dbReference type="InterPro" id="IPR002227">
    <property type="entry name" value="Tyrosinase_Cu-bd"/>
</dbReference>
<feature type="chain" id="PRO_5002059567" evidence="5">
    <location>
        <begin position="20"/>
        <end position="605"/>
    </location>
</feature>
<evidence type="ECO:0000259" key="6">
    <source>
        <dbReference type="PROSITE" id="PS00497"/>
    </source>
</evidence>
<dbReference type="InterPro" id="IPR008922">
    <property type="entry name" value="Di-copper_centre_dom_sf"/>
</dbReference>
<dbReference type="STRING" id="52586.A0A0B1PD39"/>
<dbReference type="EMBL" id="JNVN01000669">
    <property type="protein sequence ID" value="KHJ34821.1"/>
    <property type="molecule type" value="Genomic_DNA"/>
</dbReference>
<dbReference type="GO" id="GO:0004497">
    <property type="term" value="F:monooxygenase activity"/>
    <property type="evidence" value="ECO:0007669"/>
    <property type="project" value="UniProtKB-KW"/>
</dbReference>
<name>A0A0B1PD39_UNCNE</name>
<dbReference type="Gene3D" id="2.60.310.20">
    <property type="match status" value="1"/>
</dbReference>
<keyword evidence="9" id="KW-1185">Reference proteome</keyword>
<feature type="domain" description="Tyrosinase copper-binding" evidence="7">
    <location>
        <begin position="333"/>
        <end position="344"/>
    </location>
</feature>
<feature type="domain" description="Tyrosinase copper-binding" evidence="6">
    <location>
        <begin position="130"/>
        <end position="147"/>
    </location>
</feature>
<dbReference type="Pfam" id="PF18132">
    <property type="entry name" value="Tyrosinase_C"/>
    <property type="match status" value="1"/>
</dbReference>
<evidence type="ECO:0000256" key="4">
    <source>
        <dbReference type="ARBA" id="ARBA00023033"/>
    </source>
</evidence>
<dbReference type="Pfam" id="PF00264">
    <property type="entry name" value="Tyrosinase"/>
    <property type="match status" value="1"/>
</dbReference>
<feature type="signal peptide" evidence="5">
    <location>
        <begin position="1"/>
        <end position="19"/>
    </location>
</feature>
<dbReference type="PANTHER" id="PTHR11474">
    <property type="entry name" value="TYROSINASE FAMILY MEMBER"/>
    <property type="match status" value="1"/>
</dbReference>
<dbReference type="InterPro" id="IPR041640">
    <property type="entry name" value="Tyrosinase_C"/>
</dbReference>